<evidence type="ECO:0000313" key="3">
    <source>
        <dbReference type="Proteomes" id="UP000035368"/>
    </source>
</evidence>
<dbReference type="STRING" id="1050174.CEPID_12630"/>
<name>A0A0G3GXT5_9CORY</name>
<evidence type="ECO:0000313" key="2">
    <source>
        <dbReference type="EMBL" id="AKK04348.1"/>
    </source>
</evidence>
<keyword evidence="1" id="KW-0812">Transmembrane</keyword>
<dbReference type="OrthoDB" id="2151407at2"/>
<gene>
    <name evidence="2" type="ORF">CEPID_12630</name>
</gene>
<keyword evidence="1" id="KW-0472">Membrane</keyword>
<dbReference type="RefSeq" id="WP_047241198.1">
    <property type="nucleotide sequence ID" value="NZ_CP011541.1"/>
</dbReference>
<organism evidence="2 3">
    <name type="scientific">Corynebacterium epidermidicanis</name>
    <dbReference type="NCBI Taxonomy" id="1050174"/>
    <lineage>
        <taxon>Bacteria</taxon>
        <taxon>Bacillati</taxon>
        <taxon>Actinomycetota</taxon>
        <taxon>Actinomycetes</taxon>
        <taxon>Mycobacteriales</taxon>
        <taxon>Corynebacteriaceae</taxon>
        <taxon>Corynebacterium</taxon>
    </lineage>
</organism>
<keyword evidence="1" id="KW-1133">Transmembrane helix</keyword>
<protein>
    <submittedName>
        <fullName evidence="2">Uncharacterized protein</fullName>
    </submittedName>
</protein>
<evidence type="ECO:0000256" key="1">
    <source>
        <dbReference type="SAM" id="Phobius"/>
    </source>
</evidence>
<dbReference type="AlphaFoldDB" id="A0A0G3GXT5"/>
<dbReference type="KEGG" id="cei:CEPID_12630"/>
<dbReference type="EMBL" id="CP011541">
    <property type="protein sequence ID" value="AKK04348.1"/>
    <property type="molecule type" value="Genomic_DNA"/>
</dbReference>
<sequence length="248" mass="23826">MTGTAHAAHKDPSIDAPEVSSWPHALRIAAIAAVIVSIVLLAFAWPSLTAKPQNIPIAFVGQPEQIAAATGKMPAELLKVEAAQSREEALDKIEHRQVYGAVILNGPTPEVITASAASNVVTPMLTQLATTMEKGMQAKAFEAMKAGAAAGGAGVAGVAGAGPGGVGAAGVAGGVGAAGVAGAGPGGVGAAGVAGAGPGGVGAAGVAGAGLPSVKVTDARPYLADDTRGTGLTVAGFLSSLAESWVVC</sequence>
<accession>A0A0G3GXT5</accession>
<keyword evidence="3" id="KW-1185">Reference proteome</keyword>
<feature type="transmembrane region" description="Helical" evidence="1">
    <location>
        <begin position="25"/>
        <end position="45"/>
    </location>
</feature>
<reference evidence="2 3" key="1">
    <citation type="submission" date="2015-05" db="EMBL/GenBank/DDBJ databases">
        <title>Complete genome sequence of Corynebacterium epidermidicanis DSM 45586, isolated from the skin of a dog suffering from pruritus.</title>
        <authorList>
            <person name="Ruckert C."/>
            <person name="Albersmeier A."/>
            <person name="Winkler A."/>
            <person name="Tauch A."/>
        </authorList>
    </citation>
    <scope>NUCLEOTIDE SEQUENCE [LARGE SCALE GENOMIC DNA]</scope>
    <source>
        <strain evidence="2 3">DSM 45586</strain>
    </source>
</reference>
<dbReference type="Proteomes" id="UP000035368">
    <property type="component" value="Chromosome"/>
</dbReference>
<dbReference type="PATRIC" id="fig|1050174.4.peg.2550"/>
<proteinExistence type="predicted"/>